<sequence>MLGQSGCFALYSASVQVARTLADRERRHLRAIVEHLKPAHTHSVYLNGPLPPILPNPWELGLSDLGEGDGPALTLAGLREAPAHGA</sequence>
<protein>
    <submittedName>
        <fullName evidence="1">Uncharacterized protein</fullName>
    </submittedName>
</protein>
<dbReference type="RefSeq" id="WP_272097642.1">
    <property type="nucleotide sequence ID" value="NZ_JAQNDK010000002.1"/>
</dbReference>
<proteinExistence type="predicted"/>
<dbReference type="Proteomes" id="UP001217485">
    <property type="component" value="Unassembled WGS sequence"/>
</dbReference>
<reference evidence="1 2" key="1">
    <citation type="submission" date="2023-01" db="EMBL/GenBank/DDBJ databases">
        <title>Minimal conservation of predation-associated metabolite biosynthetic gene clusters underscores biosynthetic potential of Myxococcota including descriptions for ten novel species: Archangium lansinium sp. nov., Myxococcus landrumus sp. nov., Nannocystis bai.</title>
        <authorList>
            <person name="Ahearne A."/>
            <person name="Stevens C."/>
            <person name="Dowd S."/>
        </authorList>
    </citation>
    <scope>NUCLEOTIDE SEQUENCE [LARGE SCALE GENOMIC DNA]</scope>
    <source>
        <strain evidence="1 2">WIWO2</strain>
    </source>
</reference>
<keyword evidence="2" id="KW-1185">Reference proteome</keyword>
<gene>
    <name evidence="1" type="ORF">POL72_22920</name>
</gene>
<dbReference type="EMBL" id="JAQNDK010000002">
    <property type="protein sequence ID" value="MDC0680610.1"/>
    <property type="molecule type" value="Genomic_DNA"/>
</dbReference>
<evidence type="ECO:0000313" key="1">
    <source>
        <dbReference type="EMBL" id="MDC0680610.1"/>
    </source>
</evidence>
<organism evidence="1 2">
    <name type="scientific">Sorangium atrum</name>
    <dbReference type="NCBI Taxonomy" id="2995308"/>
    <lineage>
        <taxon>Bacteria</taxon>
        <taxon>Pseudomonadati</taxon>
        <taxon>Myxococcota</taxon>
        <taxon>Polyangia</taxon>
        <taxon>Polyangiales</taxon>
        <taxon>Polyangiaceae</taxon>
        <taxon>Sorangium</taxon>
    </lineage>
</organism>
<name>A0ABT5C2H7_9BACT</name>
<accession>A0ABT5C2H7</accession>
<evidence type="ECO:0000313" key="2">
    <source>
        <dbReference type="Proteomes" id="UP001217485"/>
    </source>
</evidence>
<comment type="caution">
    <text evidence="1">The sequence shown here is derived from an EMBL/GenBank/DDBJ whole genome shotgun (WGS) entry which is preliminary data.</text>
</comment>